<keyword evidence="3" id="KW-0804">Transcription</keyword>
<dbReference type="RefSeq" id="WP_212516292.1">
    <property type="nucleotide sequence ID" value="NZ_JAGSOH010000003.1"/>
</dbReference>
<dbReference type="CDD" id="cd06288">
    <property type="entry name" value="PBP1_sucrose_transcription_regulator"/>
    <property type="match status" value="1"/>
</dbReference>
<dbReference type="SMART" id="SM00354">
    <property type="entry name" value="HTH_LACI"/>
    <property type="match status" value="1"/>
</dbReference>
<dbReference type="AlphaFoldDB" id="A0A941IHF5"/>
<evidence type="ECO:0000256" key="1">
    <source>
        <dbReference type="ARBA" id="ARBA00023015"/>
    </source>
</evidence>
<dbReference type="PROSITE" id="PS00356">
    <property type="entry name" value="HTH_LACI_1"/>
    <property type="match status" value="1"/>
</dbReference>
<dbReference type="PANTHER" id="PTHR30146">
    <property type="entry name" value="LACI-RELATED TRANSCRIPTIONAL REPRESSOR"/>
    <property type="match status" value="1"/>
</dbReference>
<dbReference type="EMBL" id="JAGSOH010000003">
    <property type="protein sequence ID" value="MBR7825133.1"/>
    <property type="molecule type" value="Genomic_DNA"/>
</dbReference>
<dbReference type="Proteomes" id="UP000676325">
    <property type="component" value="Unassembled WGS sequence"/>
</dbReference>
<dbReference type="Pfam" id="PF00532">
    <property type="entry name" value="Peripla_BP_1"/>
    <property type="match status" value="1"/>
</dbReference>
<keyword evidence="1" id="KW-0805">Transcription regulation</keyword>
<keyword evidence="2 5" id="KW-0238">DNA-binding</keyword>
<proteinExistence type="predicted"/>
<evidence type="ECO:0000313" key="6">
    <source>
        <dbReference type="Proteomes" id="UP000676325"/>
    </source>
</evidence>
<comment type="caution">
    <text evidence="5">The sequence shown here is derived from an EMBL/GenBank/DDBJ whole genome shotgun (WGS) entry which is preliminary data.</text>
</comment>
<protein>
    <submittedName>
        <fullName evidence="5">LacI family DNA-binding transcriptional regulator</fullName>
    </submittedName>
</protein>
<dbReference type="SUPFAM" id="SSF53822">
    <property type="entry name" value="Periplasmic binding protein-like I"/>
    <property type="match status" value="1"/>
</dbReference>
<evidence type="ECO:0000256" key="3">
    <source>
        <dbReference type="ARBA" id="ARBA00023163"/>
    </source>
</evidence>
<dbReference type="CDD" id="cd01392">
    <property type="entry name" value="HTH_LacI"/>
    <property type="match status" value="1"/>
</dbReference>
<dbReference type="Pfam" id="PF00356">
    <property type="entry name" value="LacI"/>
    <property type="match status" value="1"/>
</dbReference>
<dbReference type="GO" id="GO:0000976">
    <property type="term" value="F:transcription cis-regulatory region binding"/>
    <property type="evidence" value="ECO:0007669"/>
    <property type="project" value="TreeGrafter"/>
</dbReference>
<evidence type="ECO:0000259" key="4">
    <source>
        <dbReference type="PROSITE" id="PS50932"/>
    </source>
</evidence>
<accession>A0A941IHF5</accession>
<dbReference type="PANTHER" id="PTHR30146:SF109">
    <property type="entry name" value="HTH-TYPE TRANSCRIPTIONAL REGULATOR GALS"/>
    <property type="match status" value="1"/>
</dbReference>
<gene>
    <name evidence="5" type="ORF">KDK95_02355</name>
</gene>
<dbReference type="InterPro" id="IPR010982">
    <property type="entry name" value="Lambda_DNA-bd_dom_sf"/>
</dbReference>
<sequence>MEQPKPRPVTIRDVAALAGVSAGTASKALNNQGQLRQETRDRVLAAAKGLKFRPNETARSLGSERTFTVGLLTTDSIGRFSIPVLLGAEDALAAGTILVFLCDTREDPIRERHYVETLLSRRVDGFIVTGRRSDPRTPLAVDVPVPVVYALTPSSDPADCSVVADDEQAGRLAGEHLIATGRSAIAHITGPASFDAVGNRERGLRTALSSSGLSLVGPGVLYGEWSEAWGRRAAQILLRSGAQFDGVYCGSDQIARGAAEVLAASGRAVPDDVALVGTDNWDILVEGRTPTLTTIDLNLHEVGRRAAQRLLAAIDGEPTQGLETCPSRLVMRESTELQRVRD</sequence>
<dbReference type="GO" id="GO:0003700">
    <property type="term" value="F:DNA-binding transcription factor activity"/>
    <property type="evidence" value="ECO:0007669"/>
    <property type="project" value="TreeGrafter"/>
</dbReference>
<evidence type="ECO:0000256" key="2">
    <source>
        <dbReference type="ARBA" id="ARBA00023125"/>
    </source>
</evidence>
<dbReference type="InterPro" id="IPR001761">
    <property type="entry name" value="Peripla_BP/Lac1_sug-bd_dom"/>
</dbReference>
<dbReference type="SUPFAM" id="SSF47413">
    <property type="entry name" value="lambda repressor-like DNA-binding domains"/>
    <property type="match status" value="1"/>
</dbReference>
<organism evidence="5 6">
    <name type="scientific">Actinospica acidithermotolerans</name>
    <dbReference type="NCBI Taxonomy" id="2828514"/>
    <lineage>
        <taxon>Bacteria</taxon>
        <taxon>Bacillati</taxon>
        <taxon>Actinomycetota</taxon>
        <taxon>Actinomycetes</taxon>
        <taxon>Catenulisporales</taxon>
        <taxon>Actinospicaceae</taxon>
        <taxon>Actinospica</taxon>
    </lineage>
</organism>
<name>A0A941IHF5_9ACTN</name>
<dbReference type="Gene3D" id="3.40.50.2300">
    <property type="match status" value="2"/>
</dbReference>
<dbReference type="InterPro" id="IPR000843">
    <property type="entry name" value="HTH_LacI"/>
</dbReference>
<dbReference type="InterPro" id="IPR028082">
    <property type="entry name" value="Peripla_BP_I"/>
</dbReference>
<dbReference type="PROSITE" id="PS50932">
    <property type="entry name" value="HTH_LACI_2"/>
    <property type="match status" value="1"/>
</dbReference>
<dbReference type="Gene3D" id="1.10.260.40">
    <property type="entry name" value="lambda repressor-like DNA-binding domains"/>
    <property type="match status" value="1"/>
</dbReference>
<feature type="domain" description="HTH lacI-type" evidence="4">
    <location>
        <begin position="9"/>
        <end position="63"/>
    </location>
</feature>
<keyword evidence="6" id="KW-1185">Reference proteome</keyword>
<evidence type="ECO:0000313" key="5">
    <source>
        <dbReference type="EMBL" id="MBR7825133.1"/>
    </source>
</evidence>
<reference evidence="5" key="1">
    <citation type="submission" date="2021-04" db="EMBL/GenBank/DDBJ databases">
        <title>Genome based classification of Actinospica acidithermotolerans sp. nov., an actinobacterium isolated from an Indonesian hot spring.</title>
        <authorList>
            <person name="Kusuma A.B."/>
            <person name="Putra K.E."/>
            <person name="Nafisah S."/>
            <person name="Loh J."/>
            <person name="Nouioui I."/>
            <person name="Goodfellow M."/>
        </authorList>
    </citation>
    <scope>NUCLEOTIDE SEQUENCE</scope>
    <source>
        <strain evidence="5">MGRD01-02</strain>
    </source>
</reference>